<protein>
    <submittedName>
        <fullName evidence="2">Uncharacterized protein</fullName>
    </submittedName>
</protein>
<gene>
    <name evidence="2" type="ORF">CHIRRI_LOCUS14397</name>
</gene>
<dbReference type="OrthoDB" id="10457607at2759"/>
<feature type="chain" id="PRO_5040165474" evidence="1">
    <location>
        <begin position="20"/>
        <end position="208"/>
    </location>
</feature>
<evidence type="ECO:0000313" key="3">
    <source>
        <dbReference type="Proteomes" id="UP001153620"/>
    </source>
</evidence>
<name>A0A9N9S7A5_9DIPT</name>
<dbReference type="Proteomes" id="UP001153620">
    <property type="component" value="Chromosome 4"/>
</dbReference>
<keyword evidence="3" id="KW-1185">Reference proteome</keyword>
<proteinExistence type="predicted"/>
<sequence>MNILNLIVIAAAFWVQINANSCRDVVDMKIHPVDCCAYPSLFEDENLLKQCEQKCKSEASKPYCPRVCFLKELEIYADKKIKNENIKNLFSSAGKSSGRGNVGDAYKDILEDSIKKCLVEHEVAENIEEENVAMIVFDLMNCIRRHNFIACPDFKDNSECTEMKDAIKTCDKSTEEMLFGVFHEQRKADKEKGTMAVEQGSGKNGMGR</sequence>
<dbReference type="Gene3D" id="1.10.238.270">
    <property type="match status" value="1"/>
</dbReference>
<reference evidence="2" key="2">
    <citation type="submission" date="2022-10" db="EMBL/GenBank/DDBJ databases">
        <authorList>
            <consortium name="ENA_rothamsted_submissions"/>
            <consortium name="culmorum"/>
            <person name="King R."/>
        </authorList>
    </citation>
    <scope>NUCLEOTIDE SEQUENCE</scope>
</reference>
<organism evidence="2 3">
    <name type="scientific">Chironomus riparius</name>
    <dbReference type="NCBI Taxonomy" id="315576"/>
    <lineage>
        <taxon>Eukaryota</taxon>
        <taxon>Metazoa</taxon>
        <taxon>Ecdysozoa</taxon>
        <taxon>Arthropoda</taxon>
        <taxon>Hexapoda</taxon>
        <taxon>Insecta</taxon>
        <taxon>Pterygota</taxon>
        <taxon>Neoptera</taxon>
        <taxon>Endopterygota</taxon>
        <taxon>Diptera</taxon>
        <taxon>Nematocera</taxon>
        <taxon>Chironomoidea</taxon>
        <taxon>Chironomidae</taxon>
        <taxon>Chironominae</taxon>
        <taxon>Chironomus</taxon>
    </lineage>
</organism>
<evidence type="ECO:0000313" key="2">
    <source>
        <dbReference type="EMBL" id="CAG9811590.1"/>
    </source>
</evidence>
<keyword evidence="1" id="KW-0732">Signal</keyword>
<reference evidence="2" key="1">
    <citation type="submission" date="2022-01" db="EMBL/GenBank/DDBJ databases">
        <authorList>
            <person name="King R."/>
        </authorList>
    </citation>
    <scope>NUCLEOTIDE SEQUENCE</scope>
</reference>
<feature type="signal peptide" evidence="1">
    <location>
        <begin position="1"/>
        <end position="19"/>
    </location>
</feature>
<dbReference type="AlphaFoldDB" id="A0A9N9S7A5"/>
<evidence type="ECO:0000256" key="1">
    <source>
        <dbReference type="SAM" id="SignalP"/>
    </source>
</evidence>
<accession>A0A9N9S7A5</accession>
<dbReference type="EMBL" id="OU895880">
    <property type="protein sequence ID" value="CAG9811590.1"/>
    <property type="molecule type" value="Genomic_DNA"/>
</dbReference>